<keyword evidence="6" id="KW-1185">Reference proteome</keyword>
<dbReference type="EMBL" id="JBHSCX010000003">
    <property type="protein sequence ID" value="MFC4361344.1"/>
    <property type="molecule type" value="Genomic_DNA"/>
</dbReference>
<dbReference type="PANTHER" id="PTHR33121">
    <property type="entry name" value="CYCLIC DI-GMP PHOSPHODIESTERASE PDEF"/>
    <property type="match status" value="1"/>
</dbReference>
<keyword evidence="1" id="KW-1133">Transmembrane helix</keyword>
<sequence>MTKFSSKLLLTFALLMVLTLSAVSWAVLRSTQDTAVRYANSELDVGERVLAKLMLENRRQLIERATLLADDYGFRQAVATNEQETLVSALANHGDRIGAGLVMLIDNEGKVQLSSHNIANEEAELGARIAASQDAFSTMLLAEDQVFQLALVPVRAPNLIAWVGLGFIVDEKLLTGLKDIAKANVSLFAGVNHQILATTLPLFHIEFVNDRLSGKAENRLSEYVALLSVQGWLNRWVRLTDASDANIQFLLSVSSDQLTASFDQLEARMLTIAAIALVLVLGAIFYISMGITKPIGQLARSAARMTKGDYSEPIALHSKDEFGVLATSLNAMQTAIKEREEKISYQAGHDLETGLMNRDLMRRQLDIWFHQESDFAVILLSIENMQRLGDLYGVSYIQQFLPEIAQRLSATNGALDRLARLDSGTFLMAIAGVDKLTQAREKIQRAFSESLERAGVQISLEVIMGSIECVAQANNYEDMIRRVNIALTEAREKGLDHHHYQAGADERHLRKLTLSNRLQRAIEAGGFELLYQPQLHLGTGKIAGVEALIRWTDDELGRVFPDEFIPLAEESGNISHITRWVVNKVKADAELLDSVAAGLKIGVNLSAKDILSGELIEGFIDDHNSNQLRHIQLGYEVTETALVEDAELAIENLTKLQAAGISLAMDDFGTGFSSLSQLKILPIDILKIDKSFVLKLAGNVEDQKIVAATIQMAHALGLNVVAEGVEDLAALKLLQSFHCDLVQGYFLARPMPLDSLMSWLPNFTGVDVNAGVTNEGG</sequence>
<feature type="domain" description="HAMP" evidence="3">
    <location>
        <begin position="289"/>
        <end position="341"/>
    </location>
</feature>
<dbReference type="SMART" id="SM00052">
    <property type="entry name" value="EAL"/>
    <property type="match status" value="1"/>
</dbReference>
<feature type="domain" description="EAL" evidence="2">
    <location>
        <begin position="511"/>
        <end position="764"/>
    </location>
</feature>
<feature type="domain" description="GGDEF" evidence="4">
    <location>
        <begin position="373"/>
        <end position="503"/>
    </location>
</feature>
<dbReference type="SUPFAM" id="SSF141868">
    <property type="entry name" value="EAL domain-like"/>
    <property type="match status" value="1"/>
</dbReference>
<proteinExistence type="predicted"/>
<evidence type="ECO:0000259" key="3">
    <source>
        <dbReference type="PROSITE" id="PS50885"/>
    </source>
</evidence>
<name>A0ABV8V2T5_9GAMM</name>
<evidence type="ECO:0000313" key="6">
    <source>
        <dbReference type="Proteomes" id="UP001595840"/>
    </source>
</evidence>
<evidence type="ECO:0000259" key="2">
    <source>
        <dbReference type="PROSITE" id="PS50883"/>
    </source>
</evidence>
<feature type="transmembrane region" description="Helical" evidence="1">
    <location>
        <begin position="269"/>
        <end position="291"/>
    </location>
</feature>
<dbReference type="InterPro" id="IPR000160">
    <property type="entry name" value="GGDEF_dom"/>
</dbReference>
<evidence type="ECO:0000256" key="1">
    <source>
        <dbReference type="SAM" id="Phobius"/>
    </source>
</evidence>
<organism evidence="5 6">
    <name type="scientific">Simiduia curdlanivorans</name>
    <dbReference type="NCBI Taxonomy" id="1492769"/>
    <lineage>
        <taxon>Bacteria</taxon>
        <taxon>Pseudomonadati</taxon>
        <taxon>Pseudomonadota</taxon>
        <taxon>Gammaproteobacteria</taxon>
        <taxon>Cellvibrionales</taxon>
        <taxon>Cellvibrionaceae</taxon>
        <taxon>Simiduia</taxon>
    </lineage>
</organism>
<dbReference type="InterPro" id="IPR050706">
    <property type="entry name" value="Cyclic-di-GMP_PDE-like"/>
</dbReference>
<dbReference type="InterPro" id="IPR029150">
    <property type="entry name" value="dCache_3"/>
</dbReference>
<dbReference type="SMART" id="SM00267">
    <property type="entry name" value="GGDEF"/>
    <property type="match status" value="1"/>
</dbReference>
<dbReference type="Pfam" id="PF00563">
    <property type="entry name" value="EAL"/>
    <property type="match status" value="1"/>
</dbReference>
<dbReference type="PROSITE" id="PS50887">
    <property type="entry name" value="GGDEF"/>
    <property type="match status" value="1"/>
</dbReference>
<dbReference type="RefSeq" id="WP_290259864.1">
    <property type="nucleotide sequence ID" value="NZ_JAUFQG010000004.1"/>
</dbReference>
<protein>
    <submittedName>
        <fullName evidence="5">Bifunctional diguanylate cyclase/phosphodiesterase</fullName>
    </submittedName>
</protein>
<evidence type="ECO:0000259" key="4">
    <source>
        <dbReference type="PROSITE" id="PS50887"/>
    </source>
</evidence>
<keyword evidence="1" id="KW-0472">Membrane</keyword>
<dbReference type="Pfam" id="PF14827">
    <property type="entry name" value="dCache_3"/>
    <property type="match status" value="1"/>
</dbReference>
<gene>
    <name evidence="5" type="ORF">ACFOX3_03465</name>
</gene>
<dbReference type="InterPro" id="IPR035919">
    <property type="entry name" value="EAL_sf"/>
</dbReference>
<dbReference type="PROSITE" id="PS50885">
    <property type="entry name" value="HAMP"/>
    <property type="match status" value="1"/>
</dbReference>
<dbReference type="PANTHER" id="PTHR33121:SF71">
    <property type="entry name" value="OXYGEN SENSOR PROTEIN DOSP"/>
    <property type="match status" value="1"/>
</dbReference>
<comment type="caution">
    <text evidence="5">The sequence shown here is derived from an EMBL/GenBank/DDBJ whole genome shotgun (WGS) entry which is preliminary data.</text>
</comment>
<dbReference type="Proteomes" id="UP001595840">
    <property type="component" value="Unassembled WGS sequence"/>
</dbReference>
<dbReference type="SUPFAM" id="SSF55073">
    <property type="entry name" value="Nucleotide cyclase"/>
    <property type="match status" value="1"/>
</dbReference>
<dbReference type="InterPro" id="IPR001633">
    <property type="entry name" value="EAL_dom"/>
</dbReference>
<reference evidence="6" key="1">
    <citation type="journal article" date="2019" name="Int. J. Syst. Evol. Microbiol.">
        <title>The Global Catalogue of Microorganisms (GCM) 10K type strain sequencing project: providing services to taxonomists for standard genome sequencing and annotation.</title>
        <authorList>
            <consortium name="The Broad Institute Genomics Platform"/>
            <consortium name="The Broad Institute Genome Sequencing Center for Infectious Disease"/>
            <person name="Wu L."/>
            <person name="Ma J."/>
        </authorList>
    </citation>
    <scope>NUCLEOTIDE SEQUENCE [LARGE SCALE GENOMIC DNA]</scope>
    <source>
        <strain evidence="6">CECT 8570</strain>
    </source>
</reference>
<keyword evidence="1" id="KW-0812">Transmembrane</keyword>
<dbReference type="InterPro" id="IPR003660">
    <property type="entry name" value="HAMP_dom"/>
</dbReference>
<dbReference type="Pfam" id="PF00990">
    <property type="entry name" value="GGDEF"/>
    <property type="match status" value="1"/>
</dbReference>
<dbReference type="CDD" id="cd06225">
    <property type="entry name" value="HAMP"/>
    <property type="match status" value="1"/>
</dbReference>
<dbReference type="Gene3D" id="3.30.70.270">
    <property type="match status" value="1"/>
</dbReference>
<evidence type="ECO:0000313" key="5">
    <source>
        <dbReference type="EMBL" id="MFC4361344.1"/>
    </source>
</evidence>
<dbReference type="Gene3D" id="3.20.20.450">
    <property type="entry name" value="EAL domain"/>
    <property type="match status" value="1"/>
</dbReference>
<dbReference type="InterPro" id="IPR029787">
    <property type="entry name" value="Nucleotide_cyclase"/>
</dbReference>
<dbReference type="Gene3D" id="6.10.340.10">
    <property type="match status" value="1"/>
</dbReference>
<accession>A0ABV8V2T5</accession>
<dbReference type="SMART" id="SM00304">
    <property type="entry name" value="HAMP"/>
    <property type="match status" value="1"/>
</dbReference>
<dbReference type="PROSITE" id="PS50883">
    <property type="entry name" value="EAL"/>
    <property type="match status" value="1"/>
</dbReference>
<dbReference type="InterPro" id="IPR043128">
    <property type="entry name" value="Rev_trsase/Diguanyl_cyclase"/>
</dbReference>
<dbReference type="Pfam" id="PF00672">
    <property type="entry name" value="HAMP"/>
    <property type="match status" value="1"/>
</dbReference>
<dbReference type="CDD" id="cd01948">
    <property type="entry name" value="EAL"/>
    <property type="match status" value="1"/>
</dbReference>
<dbReference type="SUPFAM" id="SSF158472">
    <property type="entry name" value="HAMP domain-like"/>
    <property type="match status" value="1"/>
</dbReference>